<proteinExistence type="predicted"/>
<dbReference type="GeneID" id="5890219"/>
<evidence type="ECO:0000256" key="1">
    <source>
        <dbReference type="SAM" id="MobiDB-lite"/>
    </source>
</evidence>
<dbReference type="AlphaFoldDB" id="A9UX60"/>
<protein>
    <recommendedName>
        <fullName evidence="2">G-patch domain-containing protein</fullName>
    </recommendedName>
</protein>
<feature type="compositionally biased region" description="Basic and acidic residues" evidence="1">
    <location>
        <begin position="289"/>
        <end position="313"/>
    </location>
</feature>
<name>A9UX60_MONBE</name>
<organism evidence="3 4">
    <name type="scientific">Monosiga brevicollis</name>
    <name type="common">Choanoflagellate</name>
    <dbReference type="NCBI Taxonomy" id="81824"/>
    <lineage>
        <taxon>Eukaryota</taxon>
        <taxon>Choanoflagellata</taxon>
        <taxon>Craspedida</taxon>
        <taxon>Salpingoecidae</taxon>
        <taxon>Monosiga</taxon>
    </lineage>
</organism>
<dbReference type="OMA" id="ILGKYGW"/>
<sequence>MDYARRILAKQGWAEGQGLGRSRSGRADAIKVKLKFDKAGIGGKNSEEFTFPWWDHAFNRASANIVIADDSDDEDIKVTSQADLGRVSSKEPRERERRRFYGMFVKGPTMTGSDMNEVPSAGTESSDSDSDSDDDGPTISFDTTNYAKKMTDEELFHACGGLTGHKAARHGHSLSGKLKRIQEAEQSGGKVVSLADAVVWAEPETAPAARAAQTKSVASSEKPAKMEKKEKKAKKAKKDKTEKKEKKEKTEKAEKAEKTEKAEKVEKAEKKTKKEKKEKKEKKSKKAKKETDASEKKSKKDKSKTDRAKRSSADDDVPAESDGRTAAKRSKRSKGDSA</sequence>
<feature type="compositionally biased region" description="Basic residues" evidence="1">
    <location>
        <begin position="270"/>
        <end position="288"/>
    </location>
</feature>
<dbReference type="PANTHER" id="PTHR23149:SF9">
    <property type="entry name" value="G PATCH DOMAIN-CONTAINING PROTEIN 4"/>
    <property type="match status" value="1"/>
</dbReference>
<reference evidence="3 4" key="1">
    <citation type="journal article" date="2008" name="Nature">
        <title>The genome of the choanoflagellate Monosiga brevicollis and the origin of metazoans.</title>
        <authorList>
            <consortium name="JGI Sequencing"/>
            <person name="King N."/>
            <person name="Westbrook M.J."/>
            <person name="Young S.L."/>
            <person name="Kuo A."/>
            <person name="Abedin M."/>
            <person name="Chapman J."/>
            <person name="Fairclough S."/>
            <person name="Hellsten U."/>
            <person name="Isogai Y."/>
            <person name="Letunic I."/>
            <person name="Marr M."/>
            <person name="Pincus D."/>
            <person name="Putnam N."/>
            <person name="Rokas A."/>
            <person name="Wright K.J."/>
            <person name="Zuzow R."/>
            <person name="Dirks W."/>
            <person name="Good M."/>
            <person name="Goodstein D."/>
            <person name="Lemons D."/>
            <person name="Li W."/>
            <person name="Lyons J.B."/>
            <person name="Morris A."/>
            <person name="Nichols S."/>
            <person name="Richter D.J."/>
            <person name="Salamov A."/>
            <person name="Bork P."/>
            <person name="Lim W.A."/>
            <person name="Manning G."/>
            <person name="Miller W.T."/>
            <person name="McGinnis W."/>
            <person name="Shapiro H."/>
            <person name="Tjian R."/>
            <person name="Grigoriev I.V."/>
            <person name="Rokhsar D."/>
        </authorList>
    </citation>
    <scope>NUCLEOTIDE SEQUENCE [LARGE SCALE GENOMIC DNA]</scope>
    <source>
        <strain evidence="4">MX1 / ATCC 50154</strain>
    </source>
</reference>
<feature type="compositionally biased region" description="Acidic residues" evidence="1">
    <location>
        <begin position="126"/>
        <end position="136"/>
    </location>
</feature>
<dbReference type="InterPro" id="IPR050656">
    <property type="entry name" value="PINX1"/>
</dbReference>
<dbReference type="InParanoid" id="A9UX60"/>
<dbReference type="InterPro" id="IPR000467">
    <property type="entry name" value="G_patch_dom"/>
</dbReference>
<dbReference type="SMART" id="SM00443">
    <property type="entry name" value="G_patch"/>
    <property type="match status" value="1"/>
</dbReference>
<dbReference type="PANTHER" id="PTHR23149">
    <property type="entry name" value="G PATCH DOMAIN CONTAINING PROTEIN"/>
    <property type="match status" value="1"/>
</dbReference>
<dbReference type="RefSeq" id="XP_001744928.1">
    <property type="nucleotide sequence ID" value="XM_001744876.1"/>
</dbReference>
<dbReference type="GO" id="GO:0005730">
    <property type="term" value="C:nucleolus"/>
    <property type="evidence" value="ECO:0000318"/>
    <property type="project" value="GO_Central"/>
</dbReference>
<dbReference type="EMBL" id="CH991548">
    <property type="protein sequence ID" value="EDQ90161.1"/>
    <property type="molecule type" value="Genomic_DNA"/>
</dbReference>
<dbReference type="Proteomes" id="UP000001357">
    <property type="component" value="Unassembled WGS sequence"/>
</dbReference>
<gene>
    <name evidence="3" type="ORF">MONBRDRAFT_32064</name>
</gene>
<dbReference type="STRING" id="81824.A9UX60"/>
<accession>A9UX60</accession>
<dbReference type="PROSITE" id="PS50174">
    <property type="entry name" value="G_PATCH"/>
    <property type="match status" value="1"/>
</dbReference>
<keyword evidence="4" id="KW-1185">Reference proteome</keyword>
<evidence type="ECO:0000313" key="3">
    <source>
        <dbReference type="EMBL" id="EDQ90161.1"/>
    </source>
</evidence>
<dbReference type="KEGG" id="mbr:MONBRDRAFT_32064"/>
<feature type="domain" description="G-patch" evidence="2">
    <location>
        <begin position="1"/>
        <end position="46"/>
    </location>
</feature>
<evidence type="ECO:0000259" key="2">
    <source>
        <dbReference type="PROSITE" id="PS50174"/>
    </source>
</evidence>
<feature type="region of interest" description="Disordered" evidence="1">
    <location>
        <begin position="205"/>
        <end position="338"/>
    </location>
</feature>
<feature type="compositionally biased region" description="Basic and acidic residues" evidence="1">
    <location>
        <begin position="239"/>
        <end position="269"/>
    </location>
</feature>
<dbReference type="Pfam" id="PF01585">
    <property type="entry name" value="G-patch"/>
    <property type="match status" value="1"/>
</dbReference>
<evidence type="ECO:0000313" key="4">
    <source>
        <dbReference type="Proteomes" id="UP000001357"/>
    </source>
</evidence>
<dbReference type="eggNOG" id="KOG2809">
    <property type="taxonomic scope" value="Eukaryota"/>
</dbReference>
<feature type="region of interest" description="Disordered" evidence="1">
    <location>
        <begin position="105"/>
        <end position="142"/>
    </location>
</feature>
<dbReference type="GO" id="GO:0003676">
    <property type="term" value="F:nucleic acid binding"/>
    <property type="evidence" value="ECO:0007669"/>
    <property type="project" value="InterPro"/>
</dbReference>